<proteinExistence type="predicted"/>
<feature type="transmembrane region" description="Helical" evidence="6">
    <location>
        <begin position="40"/>
        <end position="63"/>
    </location>
</feature>
<feature type="transmembrane region" description="Helical" evidence="6">
    <location>
        <begin position="109"/>
        <end position="125"/>
    </location>
</feature>
<evidence type="ECO:0000256" key="4">
    <source>
        <dbReference type="ARBA" id="ARBA00023136"/>
    </source>
</evidence>
<dbReference type="InterPro" id="IPR049680">
    <property type="entry name" value="FLVCR1-2_SLC49-like"/>
</dbReference>
<dbReference type="OrthoDB" id="422206at2759"/>
<dbReference type="InParanoid" id="A0A168N7K6"/>
<comment type="subcellular location">
    <subcellularLocation>
        <location evidence="1">Membrane</location>
        <topology evidence="1">Multi-pass membrane protein</topology>
    </subcellularLocation>
</comment>
<feature type="transmembrane region" description="Helical" evidence="6">
    <location>
        <begin position="294"/>
        <end position="316"/>
    </location>
</feature>
<evidence type="ECO:0000313" key="7">
    <source>
        <dbReference type="EMBL" id="SAL99979.1"/>
    </source>
</evidence>
<dbReference type="SUPFAM" id="SSF103473">
    <property type="entry name" value="MFS general substrate transporter"/>
    <property type="match status" value="1"/>
</dbReference>
<name>A0A168N7K6_ABSGL</name>
<accession>A0A168N7K6</accession>
<feature type="transmembrane region" description="Helical" evidence="6">
    <location>
        <begin position="443"/>
        <end position="464"/>
    </location>
</feature>
<feature type="transmembrane region" description="Helical" evidence="6">
    <location>
        <begin position="250"/>
        <end position="274"/>
    </location>
</feature>
<dbReference type="Proteomes" id="UP000078561">
    <property type="component" value="Unassembled WGS sequence"/>
</dbReference>
<evidence type="ECO:0008006" key="9">
    <source>
        <dbReference type="Google" id="ProtNLM"/>
    </source>
</evidence>
<keyword evidence="3 6" id="KW-1133">Transmembrane helix</keyword>
<evidence type="ECO:0000313" key="8">
    <source>
        <dbReference type="Proteomes" id="UP000078561"/>
    </source>
</evidence>
<feature type="transmembrane region" description="Helical" evidence="6">
    <location>
        <begin position="328"/>
        <end position="347"/>
    </location>
</feature>
<feature type="transmembrane region" description="Helical" evidence="6">
    <location>
        <begin position="205"/>
        <end position="224"/>
    </location>
</feature>
<reference evidence="7" key="1">
    <citation type="submission" date="2016-04" db="EMBL/GenBank/DDBJ databases">
        <authorList>
            <person name="Evans L.H."/>
            <person name="Alamgir A."/>
            <person name="Owens N."/>
            <person name="Weber N.D."/>
            <person name="Virtaneva K."/>
            <person name="Barbian K."/>
            <person name="Babar A."/>
            <person name="Rosenke K."/>
        </authorList>
    </citation>
    <scope>NUCLEOTIDE SEQUENCE [LARGE SCALE GENOMIC DNA]</scope>
    <source>
        <strain evidence="7">CBS 101.48</strain>
    </source>
</reference>
<dbReference type="Gene3D" id="1.20.1250.20">
    <property type="entry name" value="MFS general substrate transporter like domains"/>
    <property type="match status" value="2"/>
</dbReference>
<dbReference type="OMA" id="STICWTG"/>
<dbReference type="InterPro" id="IPR011701">
    <property type="entry name" value="MFS"/>
</dbReference>
<evidence type="ECO:0000256" key="3">
    <source>
        <dbReference type="ARBA" id="ARBA00022989"/>
    </source>
</evidence>
<sequence length="482" mass="52609">MPTTRMKSDDEKSVQGSNGAPSVDSHALGEPVYRTYGIRFYGLALICILNIISSINWLCIAPVPEYANAFFGNVGLTTVNWFSNSFLLIYLVAGPLSSYVFYRHSIKTGLLVGCGLQIIGAWLRFFSSFVQDSTGRVALAMLGQIFCGFGQPFILNASTPYSSLWFSPKERSTASMAGGLANTVGMAIADLIVPSMVPDEHSIEFNFLIIACITTGFGIPTIFIPRHPKTPPSFSASTHHDRHQPLFKTLWALVTNYNFLIIFISFGILCGLASTVTSMLPQIVSPYGISYDDAGFLGVAFIVAGIVGAVGTGIFIDRTKLHKWVLRVYVPIVGFMYLALLMVGKSLPDVPPDLPPLCLTNPFFSILVKKDNYEVIIAICAILGFFMFSLLPVALELSIECSYPISETISSSSLWMCSQILGLIFLVALNALRDDNGDPPGNIHRGLILATCVAMPTMILSSLYNSPNKRMEAEKQQEVIVE</sequence>
<dbReference type="PANTHER" id="PTHR10924:SF6">
    <property type="entry name" value="SOLUTE CARRIER FAMILY 49 MEMBER A3"/>
    <property type="match status" value="1"/>
</dbReference>
<dbReference type="EMBL" id="LT553043">
    <property type="protein sequence ID" value="SAL99979.1"/>
    <property type="molecule type" value="Genomic_DNA"/>
</dbReference>
<dbReference type="Pfam" id="PF07690">
    <property type="entry name" value="MFS_1"/>
    <property type="match status" value="1"/>
</dbReference>
<organism evidence="7">
    <name type="scientific">Absidia glauca</name>
    <name type="common">Pin mould</name>
    <dbReference type="NCBI Taxonomy" id="4829"/>
    <lineage>
        <taxon>Eukaryota</taxon>
        <taxon>Fungi</taxon>
        <taxon>Fungi incertae sedis</taxon>
        <taxon>Mucoromycota</taxon>
        <taxon>Mucoromycotina</taxon>
        <taxon>Mucoromycetes</taxon>
        <taxon>Mucorales</taxon>
        <taxon>Cunninghamellaceae</taxon>
        <taxon>Absidia</taxon>
    </lineage>
</organism>
<dbReference type="AlphaFoldDB" id="A0A168N7K6"/>
<keyword evidence="2 6" id="KW-0812">Transmembrane</keyword>
<feature type="transmembrane region" description="Helical" evidence="6">
    <location>
        <begin position="409"/>
        <end position="431"/>
    </location>
</feature>
<evidence type="ECO:0000256" key="5">
    <source>
        <dbReference type="SAM" id="MobiDB-lite"/>
    </source>
</evidence>
<dbReference type="InterPro" id="IPR036259">
    <property type="entry name" value="MFS_trans_sf"/>
</dbReference>
<evidence type="ECO:0000256" key="6">
    <source>
        <dbReference type="SAM" id="Phobius"/>
    </source>
</evidence>
<feature type="transmembrane region" description="Helical" evidence="6">
    <location>
        <begin position="83"/>
        <end position="102"/>
    </location>
</feature>
<keyword evidence="8" id="KW-1185">Reference proteome</keyword>
<evidence type="ECO:0000256" key="2">
    <source>
        <dbReference type="ARBA" id="ARBA00022692"/>
    </source>
</evidence>
<feature type="region of interest" description="Disordered" evidence="5">
    <location>
        <begin position="1"/>
        <end position="23"/>
    </location>
</feature>
<feature type="transmembrane region" description="Helical" evidence="6">
    <location>
        <begin position="375"/>
        <end position="397"/>
    </location>
</feature>
<dbReference type="PANTHER" id="PTHR10924">
    <property type="entry name" value="MAJOR FACILITATOR SUPERFAMILY PROTEIN-RELATED"/>
    <property type="match status" value="1"/>
</dbReference>
<feature type="compositionally biased region" description="Basic and acidic residues" evidence="5">
    <location>
        <begin position="1"/>
        <end position="13"/>
    </location>
</feature>
<evidence type="ECO:0000256" key="1">
    <source>
        <dbReference type="ARBA" id="ARBA00004141"/>
    </source>
</evidence>
<gene>
    <name evidence="7" type="primary">ABSGL_05635.1 scaffold 7188</name>
</gene>
<feature type="transmembrane region" description="Helical" evidence="6">
    <location>
        <begin position="176"/>
        <end position="193"/>
    </location>
</feature>
<dbReference type="GO" id="GO:0022857">
    <property type="term" value="F:transmembrane transporter activity"/>
    <property type="evidence" value="ECO:0007669"/>
    <property type="project" value="InterPro"/>
</dbReference>
<protein>
    <recommendedName>
        <fullName evidence="9">Major facilitator superfamily (MFS) profile domain-containing protein</fullName>
    </recommendedName>
</protein>
<keyword evidence="4 6" id="KW-0472">Membrane</keyword>
<dbReference type="GO" id="GO:0016020">
    <property type="term" value="C:membrane"/>
    <property type="evidence" value="ECO:0007669"/>
    <property type="project" value="UniProtKB-SubCell"/>
</dbReference>